<reference evidence="2 3" key="1">
    <citation type="submission" date="2015-08" db="EMBL/GenBank/DDBJ databases">
        <title>The complete genome sequence of Bacillus beveridgei MLTeJB.</title>
        <authorList>
            <person name="Hanson T.E."/>
            <person name="Mesa C."/>
            <person name="Basesman S.M."/>
            <person name="Oremland R.S."/>
        </authorList>
    </citation>
    <scope>NUCLEOTIDE SEQUENCE [LARGE SCALE GENOMIC DNA]</scope>
    <source>
        <strain evidence="2 3">MLTeJB</strain>
    </source>
</reference>
<dbReference type="AlphaFoldDB" id="A0A1D7QVZ8"/>
<proteinExistence type="predicted"/>
<sequence>MVKSNFFPNQIQPAVKPAQPQKSTSQAEQNLKGPGFSELLQDKLTDSTSLKISKHAEKRLFDRGIELTPETWQAIESRIGEAKQKGVRDSLVLTKEAALVVNASNETVITAMNREEAASQIFTNINGAIVLGDDE</sequence>
<dbReference type="KEGG" id="bbev:BBEV_1821"/>
<dbReference type="RefSeq" id="WP_069365191.1">
    <property type="nucleotide sequence ID" value="NZ_CP012502.1"/>
</dbReference>
<gene>
    <name evidence="2" type="ORF">BBEV_1821</name>
</gene>
<dbReference type="InterPro" id="IPR013367">
    <property type="entry name" value="Flagellar_put"/>
</dbReference>
<evidence type="ECO:0008006" key="4">
    <source>
        <dbReference type="Google" id="ProtNLM"/>
    </source>
</evidence>
<evidence type="ECO:0000313" key="2">
    <source>
        <dbReference type="EMBL" id="AOM83182.1"/>
    </source>
</evidence>
<feature type="compositionally biased region" description="Polar residues" evidence="1">
    <location>
        <begin position="1"/>
        <end position="12"/>
    </location>
</feature>
<feature type="region of interest" description="Disordered" evidence="1">
    <location>
        <begin position="1"/>
        <end position="35"/>
    </location>
</feature>
<dbReference type="Proteomes" id="UP000094463">
    <property type="component" value="Chromosome"/>
</dbReference>
<dbReference type="PATRIC" id="fig|632773.3.peg.1909"/>
<protein>
    <recommendedName>
        <fullName evidence="4">Flagellar operon protein</fullName>
    </recommendedName>
</protein>
<dbReference type="NCBIfam" id="TIGR02530">
    <property type="entry name" value="flg_new"/>
    <property type="match status" value="1"/>
</dbReference>
<accession>A0A1D7QVZ8</accession>
<evidence type="ECO:0000313" key="3">
    <source>
        <dbReference type="Proteomes" id="UP000094463"/>
    </source>
</evidence>
<organism evidence="2 3">
    <name type="scientific">Salisediminibacterium beveridgei</name>
    <dbReference type="NCBI Taxonomy" id="632773"/>
    <lineage>
        <taxon>Bacteria</taxon>
        <taxon>Bacillati</taxon>
        <taxon>Bacillota</taxon>
        <taxon>Bacilli</taxon>
        <taxon>Bacillales</taxon>
        <taxon>Bacillaceae</taxon>
        <taxon>Salisediminibacterium</taxon>
    </lineage>
</organism>
<evidence type="ECO:0000256" key="1">
    <source>
        <dbReference type="SAM" id="MobiDB-lite"/>
    </source>
</evidence>
<name>A0A1D7QVZ8_9BACI</name>
<dbReference type="EMBL" id="CP012502">
    <property type="protein sequence ID" value="AOM83182.1"/>
    <property type="molecule type" value="Genomic_DNA"/>
</dbReference>
<dbReference type="STRING" id="632773.BBEV_1821"/>
<feature type="compositionally biased region" description="Polar residues" evidence="1">
    <location>
        <begin position="20"/>
        <end position="29"/>
    </location>
</feature>
<dbReference type="Pfam" id="PF12611">
    <property type="entry name" value="Flagellar_put"/>
    <property type="match status" value="1"/>
</dbReference>
<dbReference type="OrthoDB" id="165650at2"/>
<keyword evidence="3" id="KW-1185">Reference proteome</keyword>